<dbReference type="EMBL" id="CP016616">
    <property type="protein sequence ID" value="ANY78284.1"/>
    <property type="molecule type" value="Genomic_DNA"/>
</dbReference>
<reference evidence="3" key="1">
    <citation type="submission" date="2016-07" db="EMBL/GenBank/DDBJ databases">
        <title>Microvirga ossetica sp. nov. a new species of rhizobia isolated from root nodules of the legume species Vicia alpestris Steven originated from North Ossetia region in the Caucasus.</title>
        <authorList>
            <person name="Safronova V.I."/>
            <person name="Kuznetsova I.G."/>
            <person name="Sazanova A.L."/>
            <person name="Belimov A."/>
            <person name="Andronov E."/>
            <person name="Osledkin Y.S."/>
            <person name="Onishchuk O.P."/>
            <person name="Kurchak O.N."/>
            <person name="Shaposhnikov A.I."/>
            <person name="Willems A."/>
            <person name="Tikhonovich I.A."/>
        </authorList>
    </citation>
    <scope>NUCLEOTIDE SEQUENCE [LARGE SCALE GENOMIC DNA]</scope>
    <source>
        <strain evidence="3">V5/3M</strain>
    </source>
</reference>
<dbReference type="AlphaFoldDB" id="A0A1B2EE82"/>
<evidence type="ECO:0000256" key="1">
    <source>
        <dbReference type="SAM" id="MobiDB-lite"/>
    </source>
</evidence>
<feature type="transmembrane region" description="Helical" evidence="2">
    <location>
        <begin position="195"/>
        <end position="215"/>
    </location>
</feature>
<accession>A0A1B2EE82</accession>
<feature type="transmembrane region" description="Helical" evidence="2">
    <location>
        <begin position="275"/>
        <end position="295"/>
    </location>
</feature>
<feature type="transmembrane region" description="Helical" evidence="2">
    <location>
        <begin position="346"/>
        <end position="370"/>
    </location>
</feature>
<feature type="transmembrane region" description="Helical" evidence="2">
    <location>
        <begin position="458"/>
        <end position="478"/>
    </location>
</feature>
<keyword evidence="2" id="KW-1133">Transmembrane helix</keyword>
<feature type="transmembrane region" description="Helical" evidence="2">
    <location>
        <begin position="92"/>
        <end position="109"/>
    </location>
</feature>
<feature type="transmembrane region" description="Helical" evidence="2">
    <location>
        <begin position="115"/>
        <end position="148"/>
    </location>
</feature>
<dbReference type="InterPro" id="IPR036514">
    <property type="entry name" value="SGNH_hydro_sf"/>
</dbReference>
<evidence type="ECO:0008006" key="4">
    <source>
        <dbReference type="Google" id="ProtNLM"/>
    </source>
</evidence>
<name>A0A1B2EE82_9HYPH</name>
<dbReference type="SUPFAM" id="SSF52266">
    <property type="entry name" value="SGNH hydrolase"/>
    <property type="match status" value="1"/>
</dbReference>
<protein>
    <recommendedName>
        <fullName evidence="4">SGNH hydrolase-type esterase domain-containing protein</fullName>
    </recommendedName>
</protein>
<feature type="transmembrane region" description="Helical" evidence="2">
    <location>
        <begin position="155"/>
        <end position="180"/>
    </location>
</feature>
<sequence>MRSAQSAEADNVLAGSPPSKEHGAVEAYWAQVRHDLTFGRLLRLGTIVIELTLVAVAVRLLNVESPAFESVLTLALGGFLIHHFLPVPWRISFFAALSVAAVPLVFGWQAGTWLLAFGGLLIALCHIPVAFHVRVALIVALALALAVARKQMLPAFAAIPPTIWPILGSMFMFRLIVYLYDLKHEAAPFSASRAVAYFFMLPSVCMPLFPVVDYKTFQRSFYNADPLRLYQTGVKWILRGLIHLILYKAVYFLAVVEPGGVVTGTDAARYMVSTFLLYLKISGLFHIIVGLLHLYGYGLAETHHFYLFSTSFTDFWRRINIYWKDFIQKIVFNPAYFRLRKRGETFAVATATLIAFAATWLLHSYQWFWIRGDFPIVWADIVFWFGLGLVVLVNVLLESRKGRQRTLTRPARTFRYDAMLAAKTAGTFTAICVLWTIWSTPDVAELTILWQAILNSGLADVLILLGIPAAVGVLGAIFRNRKRETSGTEIGGDDDRSFMIQAGAVTLTAGLLIVVALHPSLLQPVSPALANLITELRDRNQLNAADETKMVRGYYEDLGDAGRFNNELGMMFGVAPADWKGSVPTLETNDAIEAQFVPSTATSATGAIRTINSFGLRDREYPRDHDSGTFRIGLVGSSHDMGWGVKDDETYENVVEDRLNRELGPLTGKKFEIMNFSFKGYGPTQKLAVIEQRMLPYRPDVVLYVANTTELLWIFKSASKLARNALLDQFPYVGDAIERAGLSPAMLPKDDVLMRKLAPFAEDALTALLRSFREDTLVRGARPVLVLLEIPKDGRTRKPEFDRLVSIGRTAGLPVLDLQGSFAKVRDRQSLWVAPWDNHSNAEGHRLLADRLYTLLVQQELIPTKPPDNGSIIQDAR</sequence>
<feature type="transmembrane region" description="Helical" evidence="2">
    <location>
        <begin position="67"/>
        <end position="85"/>
    </location>
</feature>
<feature type="transmembrane region" description="Helical" evidence="2">
    <location>
        <begin position="498"/>
        <end position="517"/>
    </location>
</feature>
<feature type="transmembrane region" description="Helical" evidence="2">
    <location>
        <begin position="236"/>
        <end position="255"/>
    </location>
</feature>
<dbReference type="Gene3D" id="3.40.50.1110">
    <property type="entry name" value="SGNH hydrolase"/>
    <property type="match status" value="1"/>
</dbReference>
<feature type="transmembrane region" description="Helical" evidence="2">
    <location>
        <begin position="41"/>
        <end position="61"/>
    </location>
</feature>
<proteinExistence type="predicted"/>
<feature type="region of interest" description="Disordered" evidence="1">
    <location>
        <begin position="1"/>
        <end position="20"/>
    </location>
</feature>
<feature type="transmembrane region" description="Helical" evidence="2">
    <location>
        <begin position="376"/>
        <end position="397"/>
    </location>
</feature>
<dbReference type="KEGG" id="moc:BB934_08585"/>
<evidence type="ECO:0000313" key="3">
    <source>
        <dbReference type="EMBL" id="ANY78284.1"/>
    </source>
</evidence>
<keyword evidence="2" id="KW-0812">Transmembrane</keyword>
<evidence type="ECO:0000256" key="2">
    <source>
        <dbReference type="SAM" id="Phobius"/>
    </source>
</evidence>
<keyword evidence="2" id="KW-0472">Membrane</keyword>
<organism evidence="3">
    <name type="scientific">Microvirga ossetica</name>
    <dbReference type="NCBI Taxonomy" id="1882682"/>
    <lineage>
        <taxon>Bacteria</taxon>
        <taxon>Pseudomonadati</taxon>
        <taxon>Pseudomonadota</taxon>
        <taxon>Alphaproteobacteria</taxon>
        <taxon>Hyphomicrobiales</taxon>
        <taxon>Methylobacteriaceae</taxon>
        <taxon>Microvirga</taxon>
    </lineage>
</organism>
<gene>
    <name evidence="3" type="ORF">BB934_08585</name>
</gene>
<feature type="transmembrane region" description="Helical" evidence="2">
    <location>
        <begin position="418"/>
        <end position="438"/>
    </location>
</feature>
<dbReference type="GO" id="GO:0016788">
    <property type="term" value="F:hydrolase activity, acting on ester bonds"/>
    <property type="evidence" value="ECO:0007669"/>
    <property type="project" value="UniProtKB-ARBA"/>
</dbReference>